<dbReference type="Proteomes" id="UP000095185">
    <property type="component" value="Chromosome"/>
</dbReference>
<evidence type="ECO:0000313" key="1">
    <source>
        <dbReference type="EMBL" id="AOS83178.1"/>
    </source>
</evidence>
<reference evidence="1" key="1">
    <citation type="submission" date="2016-09" db="EMBL/GenBank/DDBJ databases">
        <title>Genome sequence of Chlorobaculum limnaeum.</title>
        <authorList>
            <person name="Liu Z."/>
            <person name="Tank M."/>
            <person name="Bryant D.A."/>
        </authorList>
    </citation>
    <scope>NUCLEOTIDE SEQUENCE [LARGE SCALE GENOMIC DNA]</scope>
    <source>
        <strain evidence="1">DSM 1677</strain>
    </source>
</reference>
<evidence type="ECO:0000313" key="2">
    <source>
        <dbReference type="Proteomes" id="UP000095185"/>
    </source>
</evidence>
<accession>A0A1D8D5L6</accession>
<dbReference type="AlphaFoldDB" id="A0A1D8D5L6"/>
<dbReference type="OrthoDB" id="6680121at2"/>
<dbReference type="EMBL" id="CP017305">
    <property type="protein sequence ID" value="AOS83178.1"/>
    <property type="molecule type" value="Genomic_DNA"/>
</dbReference>
<organism evidence="1 2">
    <name type="scientific">Chlorobaculum limnaeum</name>
    <dbReference type="NCBI Taxonomy" id="274537"/>
    <lineage>
        <taxon>Bacteria</taxon>
        <taxon>Pseudomonadati</taxon>
        <taxon>Chlorobiota</taxon>
        <taxon>Chlorobiia</taxon>
        <taxon>Chlorobiales</taxon>
        <taxon>Chlorobiaceae</taxon>
        <taxon>Chlorobaculum</taxon>
    </lineage>
</organism>
<proteinExistence type="predicted"/>
<gene>
    <name evidence="1" type="ORF">BIU88_02860</name>
</gene>
<dbReference type="KEGG" id="clz:BIU88_02860"/>
<name>A0A1D8D5L6_CHLLM</name>
<keyword evidence="2" id="KW-1185">Reference proteome</keyword>
<sequence>MTEEQDIRLIIKIDNKRPVELFDLTKSLVSLATQFENYVSKNADSKENREAKLYVKEIKSGSIILELVELASVGMIPFLENMNTVLGFARYCKDAFVYFLQNEGEKPELTPTDYKELSSVLNPIAKDNGSQINLSTTINGNVELHLNLNSTDANALQNIFKKEIEQLKVPEQVDEIKSRVLLTWFQARNDIRSTIGNKGVVEELSKRPLNIIFDNDEIKENMLHGDLNPFTTAYVVDVKIQNVQEKPVAYKIIKLHRYFEIEEDDKKE</sequence>
<protein>
    <submittedName>
        <fullName evidence="1">Uncharacterized protein</fullName>
    </submittedName>
</protein>
<dbReference type="RefSeq" id="WP_069808902.1">
    <property type="nucleotide sequence ID" value="NZ_CP017305.1"/>
</dbReference>